<name>A0A1H1EX59_9ACTN</name>
<dbReference type="PANTHER" id="PTHR40106">
    <property type="entry name" value="INNER MEMBRANE PROTEIN RCLC"/>
    <property type="match status" value="1"/>
</dbReference>
<evidence type="ECO:0000313" key="3">
    <source>
        <dbReference type="Proteomes" id="UP000183053"/>
    </source>
</evidence>
<gene>
    <name evidence="2" type="ORF">SAMN04489765_2400</name>
</gene>
<dbReference type="InterPro" id="IPR007339">
    <property type="entry name" value="RclC-like"/>
</dbReference>
<dbReference type="GO" id="GO:1901530">
    <property type="term" value="P:response to hypochlorite"/>
    <property type="evidence" value="ECO:0007669"/>
    <property type="project" value="TreeGrafter"/>
</dbReference>
<reference evidence="3" key="1">
    <citation type="submission" date="2016-10" db="EMBL/GenBank/DDBJ databases">
        <authorList>
            <person name="Varghese N."/>
            <person name="Submissions S."/>
        </authorList>
    </citation>
    <scope>NUCLEOTIDE SEQUENCE [LARGE SCALE GENOMIC DNA]</scope>
    <source>
        <strain evidence="3">DSM 44142</strain>
    </source>
</reference>
<dbReference type="STRING" id="47312.SAMN04489765_2400"/>
<evidence type="ECO:0000313" key="2">
    <source>
        <dbReference type="EMBL" id="SDQ93238.1"/>
    </source>
</evidence>
<feature type="transmembrane region" description="Helical" evidence="1">
    <location>
        <begin position="121"/>
        <end position="142"/>
    </location>
</feature>
<dbReference type="GO" id="GO:0005886">
    <property type="term" value="C:plasma membrane"/>
    <property type="evidence" value="ECO:0007669"/>
    <property type="project" value="TreeGrafter"/>
</dbReference>
<keyword evidence="1" id="KW-0812">Transmembrane</keyword>
<accession>A0A1H1EX59</accession>
<protein>
    <submittedName>
        <fullName evidence="2">Uncharacterized membrane protein YkgB</fullName>
    </submittedName>
</protein>
<feature type="transmembrane region" description="Helical" evidence="1">
    <location>
        <begin position="89"/>
        <end position="109"/>
    </location>
</feature>
<dbReference type="EMBL" id="FNLF01000002">
    <property type="protein sequence ID" value="SDQ93238.1"/>
    <property type="molecule type" value="Genomic_DNA"/>
</dbReference>
<dbReference type="PIRSF" id="PIRSF028065">
    <property type="entry name" value="UCP028065"/>
    <property type="match status" value="1"/>
</dbReference>
<dbReference type="InterPro" id="IPR016865">
    <property type="entry name" value="RclC"/>
</dbReference>
<dbReference type="PANTHER" id="PTHR40106:SF1">
    <property type="entry name" value="INNER MEMBRANE PROTEIN RCLC"/>
    <property type="match status" value="1"/>
</dbReference>
<proteinExistence type="predicted"/>
<feature type="transmembrane region" description="Helical" evidence="1">
    <location>
        <begin position="62"/>
        <end position="82"/>
    </location>
</feature>
<evidence type="ECO:0000256" key="1">
    <source>
        <dbReference type="SAM" id="Phobius"/>
    </source>
</evidence>
<organism evidence="2 3">
    <name type="scientific">Tsukamurella pulmonis</name>
    <dbReference type="NCBI Taxonomy" id="47312"/>
    <lineage>
        <taxon>Bacteria</taxon>
        <taxon>Bacillati</taxon>
        <taxon>Actinomycetota</taxon>
        <taxon>Actinomycetes</taxon>
        <taxon>Mycobacteriales</taxon>
        <taxon>Tsukamurellaceae</taxon>
        <taxon>Tsukamurella</taxon>
    </lineage>
</organism>
<dbReference type="AlphaFoldDB" id="A0A1H1EX59"/>
<keyword evidence="1" id="KW-0472">Membrane</keyword>
<dbReference type="Proteomes" id="UP000183053">
    <property type="component" value="Unassembled WGS sequence"/>
</dbReference>
<sequence length="156" mass="16058">MKITRKNVSILGLHVIRAGLVINIGWNGVAKFTAEEANAIEPLISRSPLMSWLLDVAPLRTVSSAIGVVELGVTALLVAGTASQRANDLAVLGSAGMFVGTSSFLFTSIDYDLGAMPPDPFILKDVVLLGAALALAVGTPAFEKKGDPVTTGAIAA</sequence>
<keyword evidence="3" id="KW-1185">Reference proteome</keyword>
<feature type="transmembrane region" description="Helical" evidence="1">
    <location>
        <begin position="7"/>
        <end position="26"/>
    </location>
</feature>
<dbReference type="Pfam" id="PF04224">
    <property type="entry name" value="DUF417"/>
    <property type="match status" value="1"/>
</dbReference>
<keyword evidence="1" id="KW-1133">Transmembrane helix</keyword>
<dbReference type="RefSeq" id="WP_068534508.1">
    <property type="nucleotide sequence ID" value="NZ_FNLF01000002.1"/>
</dbReference>